<gene>
    <name evidence="2" type="ORF">D6T69_10170</name>
</gene>
<dbReference type="AlphaFoldDB" id="A0A3Q8RS23"/>
<dbReference type="Gene3D" id="3.40.50.1820">
    <property type="entry name" value="alpha/beta hydrolase"/>
    <property type="match status" value="1"/>
</dbReference>
<name>A0A3Q8RS23_9FLAO</name>
<dbReference type="RefSeq" id="WP_125067627.1">
    <property type="nucleotide sequence ID" value="NZ_CP032548.1"/>
</dbReference>
<evidence type="ECO:0000313" key="2">
    <source>
        <dbReference type="EMBL" id="AZJ35867.1"/>
    </source>
</evidence>
<dbReference type="PANTHER" id="PTHR48098:SF6">
    <property type="entry name" value="FERRI-BACILLIBACTIN ESTERASE BESA"/>
    <property type="match status" value="1"/>
</dbReference>
<dbReference type="SUPFAM" id="SSF53474">
    <property type="entry name" value="alpha/beta-Hydrolases"/>
    <property type="match status" value="1"/>
</dbReference>
<dbReference type="InterPro" id="IPR000801">
    <property type="entry name" value="Esterase-like"/>
</dbReference>
<dbReference type="Proteomes" id="UP000274593">
    <property type="component" value="Chromosome"/>
</dbReference>
<dbReference type="Pfam" id="PF00756">
    <property type="entry name" value="Esterase"/>
    <property type="match status" value="1"/>
</dbReference>
<keyword evidence="3" id="KW-1185">Reference proteome</keyword>
<keyword evidence="1" id="KW-0732">Signal</keyword>
<feature type="chain" id="PRO_5018642719" description="Esterase" evidence="1">
    <location>
        <begin position="22"/>
        <end position="414"/>
    </location>
</feature>
<evidence type="ECO:0008006" key="4">
    <source>
        <dbReference type="Google" id="ProtNLM"/>
    </source>
</evidence>
<dbReference type="InterPro" id="IPR050583">
    <property type="entry name" value="Mycobacterial_A85_antigen"/>
</dbReference>
<proteinExistence type="predicted"/>
<evidence type="ECO:0000313" key="3">
    <source>
        <dbReference type="Proteomes" id="UP000274593"/>
    </source>
</evidence>
<sequence length="414" mass="47983">MNFIKSLVLVAVLCCFSCSNAQQKEQVISQKSQVENNKSITIGSKVKLYSKLLGEERELFISLPPKYNEHVQDYPVVFVLEAEYLFEATQTITKYMASRSKMPESIVIGLTNGEYDKRHEFNYERWKGTPDKTLEFFKKELIPYIQSNYRVNSHRTIIGLSPTTGFLYQAFLRQPDMFNGYIALSAHLEWDREMGTKIIDEIMAKNDNSDYQRSTFYFGRAESDFPDYPGSKEAFEEAIQKLKNYTVNNVKIKVDIIKDEEHYLMALAGIRSGLEAIYPNSLWRNSGLAGWQKNENFAHSYYKAYYDKLSSIYGFTIYPIENAHGYGFSISGHIQLAQKWGKYQQLKNLALLGIQYFPNSAFMHMALAEAYKKEGQQQLALKEGKKAIELVSIYNNNDEFESYNERFKVLKDRD</sequence>
<protein>
    <recommendedName>
        <fullName evidence="4">Esterase</fullName>
    </recommendedName>
</protein>
<dbReference type="PANTHER" id="PTHR48098">
    <property type="entry name" value="ENTEROCHELIN ESTERASE-RELATED"/>
    <property type="match status" value="1"/>
</dbReference>
<dbReference type="EMBL" id="CP032548">
    <property type="protein sequence ID" value="AZJ35867.1"/>
    <property type="molecule type" value="Genomic_DNA"/>
</dbReference>
<feature type="signal peptide" evidence="1">
    <location>
        <begin position="1"/>
        <end position="21"/>
    </location>
</feature>
<dbReference type="KEGG" id="tsig:D6T69_10170"/>
<organism evidence="2 3">
    <name type="scientific">Tenacibaculum singaporense</name>
    <dbReference type="NCBI Taxonomy" id="2358479"/>
    <lineage>
        <taxon>Bacteria</taxon>
        <taxon>Pseudomonadati</taxon>
        <taxon>Bacteroidota</taxon>
        <taxon>Flavobacteriia</taxon>
        <taxon>Flavobacteriales</taxon>
        <taxon>Flavobacteriaceae</taxon>
        <taxon>Tenacibaculum</taxon>
    </lineage>
</organism>
<reference evidence="2 3" key="1">
    <citation type="submission" date="2018-09" db="EMBL/GenBank/DDBJ databases">
        <title>Insights into the microbiota of Asian seabass (Lates calcarifer) with tenacibaculosis symptoms and description of sp. nov. Tenacibaculum singaporense.</title>
        <authorList>
            <person name="Miyake S."/>
            <person name="Soh M."/>
            <person name="Azman M.N."/>
            <person name="Ngoh S.Y."/>
            <person name="Orban L."/>
        </authorList>
    </citation>
    <scope>NUCLEOTIDE SEQUENCE [LARGE SCALE GENOMIC DNA]</scope>
    <source>
        <strain evidence="2 3">DSM 106434</strain>
    </source>
</reference>
<accession>A0A3Q8RS23</accession>
<dbReference type="InterPro" id="IPR029058">
    <property type="entry name" value="AB_hydrolase_fold"/>
</dbReference>
<evidence type="ECO:0000256" key="1">
    <source>
        <dbReference type="SAM" id="SignalP"/>
    </source>
</evidence>